<evidence type="ECO:0000313" key="3">
    <source>
        <dbReference type="Proteomes" id="UP001230156"/>
    </source>
</evidence>
<dbReference type="Gene3D" id="2.160.20.80">
    <property type="entry name" value="E3 ubiquitin-protein ligase SopA"/>
    <property type="match status" value="2"/>
</dbReference>
<dbReference type="EMBL" id="JAUYVI010000002">
    <property type="protein sequence ID" value="MDQ7247106.1"/>
    <property type="molecule type" value="Genomic_DNA"/>
</dbReference>
<feature type="transmembrane region" description="Helical" evidence="1">
    <location>
        <begin position="51"/>
        <end position="71"/>
    </location>
</feature>
<dbReference type="RefSeq" id="WP_379954510.1">
    <property type="nucleotide sequence ID" value="NZ_JAUYVI010000002.1"/>
</dbReference>
<feature type="transmembrane region" description="Helical" evidence="1">
    <location>
        <begin position="271"/>
        <end position="288"/>
    </location>
</feature>
<feature type="transmembrane region" description="Helical" evidence="1">
    <location>
        <begin position="135"/>
        <end position="160"/>
    </location>
</feature>
<keyword evidence="1" id="KW-0812">Transmembrane</keyword>
<feature type="transmembrane region" description="Helical" evidence="1">
    <location>
        <begin position="247"/>
        <end position="265"/>
    </location>
</feature>
<dbReference type="Proteomes" id="UP001230156">
    <property type="component" value="Unassembled WGS sequence"/>
</dbReference>
<dbReference type="InterPro" id="IPR001646">
    <property type="entry name" value="5peptide_repeat"/>
</dbReference>
<keyword evidence="3" id="KW-1185">Reference proteome</keyword>
<evidence type="ECO:0000256" key="1">
    <source>
        <dbReference type="SAM" id="Phobius"/>
    </source>
</evidence>
<organism evidence="2 3">
    <name type="scientific">Dongia sedimenti</name>
    <dbReference type="NCBI Taxonomy" id="3064282"/>
    <lineage>
        <taxon>Bacteria</taxon>
        <taxon>Pseudomonadati</taxon>
        <taxon>Pseudomonadota</taxon>
        <taxon>Alphaproteobacteria</taxon>
        <taxon>Rhodospirillales</taxon>
        <taxon>Dongiaceae</taxon>
        <taxon>Dongia</taxon>
    </lineage>
</organism>
<gene>
    <name evidence="2" type="ORF">Q8A70_05495</name>
</gene>
<keyword evidence="1" id="KW-1133">Transmembrane helix</keyword>
<feature type="transmembrane region" description="Helical" evidence="1">
    <location>
        <begin position="318"/>
        <end position="337"/>
    </location>
</feature>
<feature type="transmembrane region" description="Helical" evidence="1">
    <location>
        <begin position="166"/>
        <end position="185"/>
    </location>
</feature>
<evidence type="ECO:0000313" key="2">
    <source>
        <dbReference type="EMBL" id="MDQ7247106.1"/>
    </source>
</evidence>
<keyword evidence="1" id="KW-0472">Membrane</keyword>
<dbReference type="SUPFAM" id="SSF141571">
    <property type="entry name" value="Pentapeptide repeat-like"/>
    <property type="match status" value="1"/>
</dbReference>
<feature type="transmembrane region" description="Helical" evidence="1">
    <location>
        <begin position="197"/>
        <end position="216"/>
    </location>
</feature>
<accession>A0ABU0YJ78</accession>
<reference evidence="3" key="1">
    <citation type="submission" date="2023-08" db="EMBL/GenBank/DDBJ databases">
        <title>Rhodospirillaceae gen. nov., a novel taxon isolated from the Yangtze River Yuezi River estuary sludge.</title>
        <authorList>
            <person name="Ruan L."/>
        </authorList>
    </citation>
    <scope>NUCLEOTIDE SEQUENCE [LARGE SCALE GENOMIC DNA]</scope>
    <source>
        <strain evidence="3">R-7</strain>
    </source>
</reference>
<dbReference type="Pfam" id="PF00805">
    <property type="entry name" value="Pentapeptide"/>
    <property type="match status" value="2"/>
</dbReference>
<feature type="transmembrane region" description="Helical" evidence="1">
    <location>
        <begin position="222"/>
        <end position="240"/>
    </location>
</feature>
<dbReference type="InterPro" id="IPR051082">
    <property type="entry name" value="Pentapeptide-BTB/POZ_domain"/>
</dbReference>
<proteinExistence type="predicted"/>
<dbReference type="PANTHER" id="PTHR14136:SF17">
    <property type="entry name" value="BTB_POZ DOMAIN-CONTAINING PROTEIN KCTD9"/>
    <property type="match status" value="1"/>
</dbReference>
<protein>
    <submittedName>
        <fullName evidence="2">Pentapeptide repeat-containing protein</fullName>
    </submittedName>
</protein>
<sequence>MNDAAVTARNVTNVTLGTAVTLVATILASSDEAILRNQLAMPFGIGISIKLSIAYALMPVVFVFLHGNLLLQFHVLMERLQLFESQLKEKFPHNKAERDRWRRRLHGFAFVQFHTDDEDLVTDFQRVLEYARNSLLWLVNQTAISFIPMLLLVATLVSFLRYQSEVITLVHRIAVLVDLALIVWFKAVEARQGRRPAHHPLALLIIVIVVFLPSLVFETFSVWWSVALLLGAVGGCVAAFSKIGSEWVLWTICVGLGVLICYMTSQDQAIIYNFVIGVAGVGILRALWRMEVKSRFTQKVPRPVVNSSKTGYRLFGSLMRFAAAPAIVFVFVVYHAAVPSGHESSCQVRWNPTMIREDLEGVHPEYSQAKITRTLILDFIIKPSLEKGPHPCRPDADKIPEMDRVGIDGDFANLLDRTCPLLNFGCRHLRLSSLYLMGRDVEPKAFDSFNIQASELSKVKQRALGLPVVERNLRFAQLDDTTLLGADLRRSDLRGADLNRARLSGAQLGEAKLTRATLQDAALQGASLDGAEIYFANLKRTQLQRVTATGIEGIGADFTGGNLDGSNLKKSNLDAAIFSNARLNGVNLDSTLLYGADLSNASLRGTNLGGGDLTGANFGEAGIAMDGTWLSPTSLDGAVLLQARFAGARGKVSCFGAYVSDAGPRDPDLDQRLTAHATLKAVAEKYPELMRSIVRIKRKIGSWNQLAKLHCDGGNLTYQFYARDFSNAVVAAACINEITARALVGWYTNENIMTMMQEAPAGAYDPDAEWLRLGAISAVELYFSHIRGTCTPLRDLAEPLKSLLERTGVSPVLLTYYDHWRYGRH</sequence>
<name>A0ABU0YJ78_9PROT</name>
<dbReference type="PANTHER" id="PTHR14136">
    <property type="entry name" value="BTB_POZ DOMAIN-CONTAINING PROTEIN KCTD9"/>
    <property type="match status" value="1"/>
</dbReference>
<comment type="caution">
    <text evidence="2">The sequence shown here is derived from an EMBL/GenBank/DDBJ whole genome shotgun (WGS) entry which is preliminary data.</text>
</comment>